<dbReference type="Pfam" id="PF03810">
    <property type="entry name" value="IBN_N"/>
    <property type="match status" value="1"/>
</dbReference>
<comment type="subcellular location">
    <subcellularLocation>
        <location evidence="1">Nucleus</location>
    </subcellularLocation>
</comment>
<evidence type="ECO:0000256" key="1">
    <source>
        <dbReference type="ARBA" id="ARBA00004123"/>
    </source>
</evidence>
<evidence type="ECO:0000256" key="2">
    <source>
        <dbReference type="ARBA" id="ARBA00007991"/>
    </source>
</evidence>
<dbReference type="Pfam" id="PF08389">
    <property type="entry name" value="Xpo1"/>
    <property type="match status" value="1"/>
</dbReference>
<dbReference type="Pfam" id="PF24140">
    <property type="entry name" value="TPR_TNPO3_IPO13_3rd"/>
    <property type="match status" value="1"/>
</dbReference>
<dbReference type="InterPro" id="IPR016024">
    <property type="entry name" value="ARM-type_fold"/>
</dbReference>
<dbReference type="Pfam" id="PF24138">
    <property type="entry name" value="TPR_TNPO3_IPO13_2nd"/>
    <property type="match status" value="1"/>
</dbReference>
<protein>
    <recommendedName>
        <fullName evidence="6">Importin N-terminal domain-containing protein</fullName>
    </recommendedName>
</protein>
<accession>A0ABR2Z280</accession>
<evidence type="ECO:0000313" key="7">
    <source>
        <dbReference type="EMBL" id="KAK9918077.1"/>
    </source>
</evidence>
<dbReference type="InterPro" id="IPR013598">
    <property type="entry name" value="Exportin-1/Importin-b-like"/>
</dbReference>
<proteinExistence type="inferred from homology"/>
<dbReference type="InterPro" id="IPR011989">
    <property type="entry name" value="ARM-like"/>
</dbReference>
<dbReference type="InterPro" id="IPR058537">
    <property type="entry name" value="TPR_TNPO3_IPO13_4th"/>
</dbReference>
<evidence type="ECO:0000259" key="6">
    <source>
        <dbReference type="PROSITE" id="PS50166"/>
    </source>
</evidence>
<name>A0ABR2Z280_9CHLO</name>
<dbReference type="PANTHER" id="PTHR12363">
    <property type="entry name" value="TRANSPORTIN 3 AND IMPORTIN 13"/>
    <property type="match status" value="1"/>
</dbReference>
<evidence type="ECO:0000256" key="3">
    <source>
        <dbReference type="ARBA" id="ARBA00022448"/>
    </source>
</evidence>
<keyword evidence="4" id="KW-0653">Protein transport</keyword>
<dbReference type="InterPro" id="IPR001494">
    <property type="entry name" value="Importin-beta_N"/>
</dbReference>
<dbReference type="SUPFAM" id="SSF48371">
    <property type="entry name" value="ARM repeat"/>
    <property type="match status" value="1"/>
</dbReference>
<dbReference type="InterPro" id="IPR051345">
    <property type="entry name" value="Importin_beta-like_NTR"/>
</dbReference>
<evidence type="ECO:0000256" key="4">
    <source>
        <dbReference type="ARBA" id="ARBA00022927"/>
    </source>
</evidence>
<comment type="caution">
    <text evidence="7">The sequence shown here is derived from an EMBL/GenBank/DDBJ whole genome shotgun (WGS) entry which is preliminary data.</text>
</comment>
<evidence type="ECO:0000313" key="8">
    <source>
        <dbReference type="Proteomes" id="UP001491310"/>
    </source>
</evidence>
<keyword evidence="5" id="KW-0539">Nucleus</keyword>
<gene>
    <name evidence="7" type="ORF">WJX75_000998</name>
</gene>
<reference evidence="7 8" key="1">
    <citation type="journal article" date="2024" name="Nat. Commun.">
        <title>Phylogenomics reveals the evolutionary origins of lichenization in chlorophyte algae.</title>
        <authorList>
            <person name="Puginier C."/>
            <person name="Libourel C."/>
            <person name="Otte J."/>
            <person name="Skaloud P."/>
            <person name="Haon M."/>
            <person name="Grisel S."/>
            <person name="Petersen M."/>
            <person name="Berrin J.G."/>
            <person name="Delaux P.M."/>
            <person name="Dal Grande F."/>
            <person name="Keller J."/>
        </authorList>
    </citation>
    <scope>NUCLEOTIDE SEQUENCE [LARGE SCALE GENOMIC DNA]</scope>
    <source>
        <strain evidence="7 8">SAG 216-7</strain>
    </source>
</reference>
<dbReference type="Gene3D" id="1.25.10.10">
    <property type="entry name" value="Leucine-rich Repeat Variant"/>
    <property type="match status" value="1"/>
</dbReference>
<feature type="domain" description="Importin N-terminal" evidence="6">
    <location>
        <begin position="25"/>
        <end position="92"/>
    </location>
</feature>
<dbReference type="SMART" id="SM00913">
    <property type="entry name" value="IBN_N"/>
    <property type="match status" value="1"/>
</dbReference>
<keyword evidence="3" id="KW-0813">Transport</keyword>
<dbReference type="InterPro" id="IPR057941">
    <property type="entry name" value="TPR_TNPO3_IPO13_2nd"/>
</dbReference>
<dbReference type="InterPro" id="IPR057942">
    <property type="entry name" value="TPR_TNPO3_IPO13_3rd"/>
</dbReference>
<dbReference type="EMBL" id="JALJOT010000001">
    <property type="protein sequence ID" value="KAK9918077.1"/>
    <property type="molecule type" value="Genomic_DNA"/>
</dbReference>
<comment type="similarity">
    <text evidence="2">Belongs to the importin beta family.</text>
</comment>
<dbReference type="PANTHER" id="PTHR12363:SF33">
    <property type="entry name" value="IMPORTIN-13"/>
    <property type="match status" value="1"/>
</dbReference>
<keyword evidence="8" id="KW-1185">Reference proteome</keyword>
<dbReference type="PROSITE" id="PS50166">
    <property type="entry name" value="IMPORTIN_B_NT"/>
    <property type="match status" value="1"/>
</dbReference>
<organism evidence="7 8">
    <name type="scientific">Coccomyxa subellipsoidea</name>
    <dbReference type="NCBI Taxonomy" id="248742"/>
    <lineage>
        <taxon>Eukaryota</taxon>
        <taxon>Viridiplantae</taxon>
        <taxon>Chlorophyta</taxon>
        <taxon>core chlorophytes</taxon>
        <taxon>Trebouxiophyceae</taxon>
        <taxon>Trebouxiophyceae incertae sedis</taxon>
        <taxon>Coccomyxaceae</taxon>
        <taxon>Coccomyxa</taxon>
    </lineage>
</organism>
<sequence>MSRQNVLDALHALNHHPDSNVKKQASTWLEHWQISLDAWSVSDSILHDASSSLEAQYFCAQTFRTKVQRDFEELPEGAAASLRDSLVELLLRFGNGSPPVRTQLCLAVAALVAHMPPHQWGPGGSLQWLVQRLSSDSQAAALPCLLELLTILPQEAGSYRPAVRPERRRQLIQEMEAAIPTALQLLTTVLQQHTGPDVAVRVLVAFSEWLKLASSRSLDGAALAQHPLVTAALEGLNSERTFDGAVDAIVELVYVTSSGGQPEEKMLPLVARLVPAVMQLLPRFMRASQQAAAQAHAADDGSEEEDEETAKGMARLFAEVGEAFCGLIATGSQEALQPVEALLAVAAHPDDELAAMSFNFWHRLARHLTSSFGAEPASAEELRRRVAVFTPAFEQLVARLRGRVRYPADWDAWEEDDRDDFRRARQDVGDALLDAAGVLGGERTLQLLTEPLAAVGAQVASGGAFDWATAEAALYCVRTTHSNAPEVGNALLLQLFGSLPQLPAVPQLQYTGAMLVAAYADWLAKTAAAGGTADLMPQLLQMLTTGLLDKEAAKAAALALRHLCDACGAAMAPHLDVLMSLYQRIQSAGEASTSTAGPSTHTALEETDVQQVVEAVALVVSALPAEQRKAGLEALLSPIVVALQACLQQPPPANGHVADGHAAHSNIPVNGIDHATPLVDRMTIVFRYVSDPEGVAKALQQVWPLLQTVIEHFRGSTRATERLSRCPRYALRTAGKAAAGLLPTLTETLPRWFEATRHSSFLYVASELIKVFGSNPDLAPELGRLFERLVGLACEQLRSLKDVSDDPDIADDTFLLAGRGLSYCPAIVLTPVTLPRLLDAATAGILVQHRDACCSILTFLTRLFEPQLLLHCGPTAATQITAAVVPRAPVLVRLLLAGAVGALPSPRCGDVSDVLVALLKATHDQGLQWLKAAVDVIPDESATAADREQLLSAAVAVSQSNNAAGVRPVGHAMEELSELVRRNRRSLEAAQRTLLAGIQLYPAP</sequence>
<dbReference type="Proteomes" id="UP001491310">
    <property type="component" value="Unassembled WGS sequence"/>
</dbReference>
<dbReference type="Pfam" id="PF24139">
    <property type="entry name" value="TPR_TNPO3_IPO13_4th"/>
    <property type="match status" value="1"/>
</dbReference>
<evidence type="ECO:0000256" key="5">
    <source>
        <dbReference type="ARBA" id="ARBA00023242"/>
    </source>
</evidence>